<feature type="domain" description="PUA" evidence="9">
    <location>
        <begin position="2"/>
        <end position="86"/>
    </location>
</feature>
<dbReference type="InterPro" id="IPR002478">
    <property type="entry name" value="PUA"/>
</dbReference>
<dbReference type="Pfam" id="PF17785">
    <property type="entry name" value="PUA_3"/>
    <property type="match status" value="1"/>
</dbReference>
<proteinExistence type="inferred from homology"/>
<evidence type="ECO:0000313" key="11">
    <source>
        <dbReference type="Proteomes" id="UP000036923"/>
    </source>
</evidence>
<dbReference type="PATRIC" id="fig|398512.5.peg.1957"/>
<keyword evidence="11" id="KW-1185">Reference proteome</keyword>
<dbReference type="OrthoDB" id="9805492at2"/>
<evidence type="ECO:0000256" key="6">
    <source>
        <dbReference type="ARBA" id="ARBA00022691"/>
    </source>
</evidence>
<dbReference type="CDD" id="cd02440">
    <property type="entry name" value="AdoMet_MTases"/>
    <property type="match status" value="1"/>
</dbReference>
<evidence type="ECO:0000256" key="8">
    <source>
        <dbReference type="ARBA" id="ARBA00038091"/>
    </source>
</evidence>
<dbReference type="InterPro" id="IPR015947">
    <property type="entry name" value="PUA-like_sf"/>
</dbReference>
<reference evidence="11" key="1">
    <citation type="submission" date="2015-07" db="EMBL/GenBank/DDBJ databases">
        <title>Near-Complete Genome Sequence of the Cellulolytic Bacterium Bacteroides (Pseudobacteroides) cellulosolvens ATCC 35603.</title>
        <authorList>
            <person name="Dassa B."/>
            <person name="Utturkar S.M."/>
            <person name="Klingeman D.M."/>
            <person name="Hurt R.A."/>
            <person name="Keller M."/>
            <person name="Xu J."/>
            <person name="Reddy Y.H.K."/>
            <person name="Borovok I."/>
            <person name="Grinberg I.R."/>
            <person name="Lamed R."/>
            <person name="Zhivin O."/>
            <person name="Bayer E.A."/>
            <person name="Brown S.D."/>
        </authorList>
    </citation>
    <scope>NUCLEOTIDE SEQUENCE [LARGE SCALE GENOMIC DNA]</scope>
    <source>
        <strain evidence="11">DSM 2933</strain>
    </source>
</reference>
<dbReference type="SUPFAM" id="SSF88697">
    <property type="entry name" value="PUA domain-like"/>
    <property type="match status" value="1"/>
</dbReference>
<dbReference type="CDD" id="cd21153">
    <property type="entry name" value="PUA_RlmI"/>
    <property type="match status" value="1"/>
</dbReference>
<dbReference type="EMBL" id="LGTC01000001">
    <property type="protein sequence ID" value="KNY26615.1"/>
    <property type="molecule type" value="Genomic_DNA"/>
</dbReference>
<dbReference type="SMART" id="SM00359">
    <property type="entry name" value="PUA"/>
    <property type="match status" value="1"/>
</dbReference>
<dbReference type="GO" id="GO:0003723">
    <property type="term" value="F:RNA binding"/>
    <property type="evidence" value="ECO:0007669"/>
    <property type="project" value="UniProtKB-KW"/>
</dbReference>
<evidence type="ECO:0000313" key="10">
    <source>
        <dbReference type="EMBL" id="KNY26615.1"/>
    </source>
</evidence>
<dbReference type="AlphaFoldDB" id="A0A0L6JLI2"/>
<keyword evidence="2" id="KW-0963">Cytoplasm</keyword>
<evidence type="ECO:0000256" key="2">
    <source>
        <dbReference type="ARBA" id="ARBA00022490"/>
    </source>
</evidence>
<dbReference type="SUPFAM" id="SSF53335">
    <property type="entry name" value="S-adenosyl-L-methionine-dependent methyltransferases"/>
    <property type="match status" value="1"/>
</dbReference>
<accession>A0A0L6JLI2</accession>
<evidence type="ECO:0000256" key="4">
    <source>
        <dbReference type="ARBA" id="ARBA00022603"/>
    </source>
</evidence>
<keyword evidence="7" id="KW-0694">RNA-binding</keyword>
<keyword evidence="6" id="KW-0949">S-adenosyl-L-methionine</keyword>
<dbReference type="RefSeq" id="WP_036938066.1">
    <property type="nucleotide sequence ID" value="NZ_JQKC01000006.1"/>
</dbReference>
<dbReference type="GO" id="GO:0006364">
    <property type="term" value="P:rRNA processing"/>
    <property type="evidence" value="ECO:0007669"/>
    <property type="project" value="UniProtKB-KW"/>
</dbReference>
<evidence type="ECO:0000256" key="7">
    <source>
        <dbReference type="ARBA" id="ARBA00022884"/>
    </source>
</evidence>
<dbReference type="PROSITE" id="PS50890">
    <property type="entry name" value="PUA"/>
    <property type="match status" value="1"/>
</dbReference>
<evidence type="ECO:0000256" key="3">
    <source>
        <dbReference type="ARBA" id="ARBA00022552"/>
    </source>
</evidence>
<protein>
    <submittedName>
        <fullName evidence="10">S-adenosylmethionine-dependent methyltransferase</fullName>
    </submittedName>
</protein>
<dbReference type="STRING" id="398512.Bccel_1880"/>
<organism evidence="10 11">
    <name type="scientific">Pseudobacteroides cellulosolvens ATCC 35603 = DSM 2933</name>
    <dbReference type="NCBI Taxonomy" id="398512"/>
    <lineage>
        <taxon>Bacteria</taxon>
        <taxon>Bacillati</taxon>
        <taxon>Bacillota</taxon>
        <taxon>Clostridia</taxon>
        <taxon>Eubacteriales</taxon>
        <taxon>Oscillospiraceae</taxon>
        <taxon>Pseudobacteroides</taxon>
    </lineage>
</organism>
<dbReference type="Gene3D" id="3.30.750.80">
    <property type="entry name" value="RNA methyltransferase domain (HRMD) like"/>
    <property type="match status" value="1"/>
</dbReference>
<dbReference type="PANTHER" id="PTHR42873:SF1">
    <property type="entry name" value="S-ADENOSYLMETHIONINE-DEPENDENT METHYLTRANSFERASE DOMAIN-CONTAINING PROTEIN"/>
    <property type="match status" value="1"/>
</dbReference>
<dbReference type="GO" id="GO:0032259">
    <property type="term" value="P:methylation"/>
    <property type="evidence" value="ECO:0007669"/>
    <property type="project" value="UniProtKB-KW"/>
</dbReference>
<dbReference type="GO" id="GO:0005737">
    <property type="term" value="C:cytoplasm"/>
    <property type="evidence" value="ECO:0007669"/>
    <property type="project" value="UniProtKB-SubCell"/>
</dbReference>
<keyword evidence="3" id="KW-0698">rRNA processing</keyword>
<evidence type="ECO:0000256" key="1">
    <source>
        <dbReference type="ARBA" id="ARBA00004496"/>
    </source>
</evidence>
<comment type="subcellular location">
    <subcellularLocation>
        <location evidence="1">Cytoplasm</location>
    </subcellularLocation>
</comment>
<dbReference type="InterPro" id="IPR019614">
    <property type="entry name" value="SAM-dep_methyl-trfase"/>
</dbReference>
<dbReference type="Gene3D" id="3.40.50.150">
    <property type="entry name" value="Vaccinia Virus protein VP39"/>
    <property type="match status" value="1"/>
</dbReference>
<gene>
    <name evidence="10" type="ORF">Bccel_1880</name>
</gene>
<sequence>MAKAYLVKSKEKRVEYGHPWIFKSDIEKIDGDFIGGDVVDVYSSKNKFLGKGFINPKSQITIRMLTYEDESIDYGFLYKRISDAWEYRKKVADPLSCRVVFAESDFLPALIVDKFSDYLVVQTLALGIDRYKEQIVDILNDIIKPAGIFERNDVPVRELEGLDQKKGYLSKEFNTKVLMVENGVKFNVDLENGQKTGFFLDQKENRASIKPFVKDAKVLDCFCHTGSFALHAGYYNAKSVLGIDISEHASQFAYENASLNGLENVCRFETANTFDKLREFYDNKERFDTIVLDPPAFTKTKGAVEGAVRGYKEINLRAMKIIESGGYLITCSCSHHVDPDLFMDIIYSSAIDAKRKVRLVEYRTQAKDHPILLASPETQYLKCAILQIV</sequence>
<dbReference type="InterPro" id="IPR036974">
    <property type="entry name" value="PUA_sf"/>
</dbReference>
<evidence type="ECO:0000256" key="5">
    <source>
        <dbReference type="ARBA" id="ARBA00022679"/>
    </source>
</evidence>
<dbReference type="eggNOG" id="COG1092">
    <property type="taxonomic scope" value="Bacteria"/>
</dbReference>
<keyword evidence="4 10" id="KW-0489">Methyltransferase</keyword>
<dbReference type="InterPro" id="IPR041532">
    <property type="entry name" value="RlmI-like_PUA"/>
</dbReference>
<dbReference type="InterPro" id="IPR029063">
    <property type="entry name" value="SAM-dependent_MTases_sf"/>
</dbReference>
<comment type="caution">
    <text evidence="10">The sequence shown here is derived from an EMBL/GenBank/DDBJ whole genome shotgun (WGS) entry which is preliminary data.</text>
</comment>
<evidence type="ECO:0000259" key="9">
    <source>
        <dbReference type="SMART" id="SM00359"/>
    </source>
</evidence>
<dbReference type="Gene3D" id="2.30.130.10">
    <property type="entry name" value="PUA domain"/>
    <property type="match status" value="1"/>
</dbReference>
<dbReference type="PANTHER" id="PTHR42873">
    <property type="entry name" value="RIBOSOMAL RNA LARGE SUBUNIT METHYLTRANSFERASE"/>
    <property type="match status" value="1"/>
</dbReference>
<dbReference type="Proteomes" id="UP000036923">
    <property type="component" value="Unassembled WGS sequence"/>
</dbReference>
<name>A0A0L6JLI2_9FIRM</name>
<dbReference type="GO" id="GO:0008168">
    <property type="term" value="F:methyltransferase activity"/>
    <property type="evidence" value="ECO:0007669"/>
    <property type="project" value="UniProtKB-KW"/>
</dbReference>
<dbReference type="Pfam" id="PF10672">
    <property type="entry name" value="Methyltrans_SAM"/>
    <property type="match status" value="1"/>
</dbReference>
<dbReference type="CDD" id="cd11572">
    <property type="entry name" value="RlmI_M_like"/>
    <property type="match status" value="1"/>
</dbReference>
<comment type="similarity">
    <text evidence="8">Belongs to the methyltransferase superfamily. RlmI family.</text>
</comment>
<keyword evidence="5 10" id="KW-0808">Transferase</keyword>